<evidence type="ECO:0000313" key="9">
    <source>
        <dbReference type="Proteomes" id="UP000245942"/>
    </source>
</evidence>
<reference evidence="8 9" key="1">
    <citation type="journal article" date="2018" name="Mol. Biol. Evol.">
        <title>Broad Genomic Sampling Reveals a Smut Pathogenic Ancestry of the Fungal Clade Ustilaginomycotina.</title>
        <authorList>
            <person name="Kijpornyongpan T."/>
            <person name="Mondo S.J."/>
            <person name="Barry K."/>
            <person name="Sandor L."/>
            <person name="Lee J."/>
            <person name="Lipzen A."/>
            <person name="Pangilinan J."/>
            <person name="LaButti K."/>
            <person name="Hainaut M."/>
            <person name="Henrissat B."/>
            <person name="Grigoriev I.V."/>
            <person name="Spatafora J.W."/>
            <person name="Aime M.C."/>
        </authorList>
    </citation>
    <scope>NUCLEOTIDE SEQUENCE [LARGE SCALE GENOMIC DNA]</scope>
    <source>
        <strain evidence="8 9">MCA 4718</strain>
    </source>
</reference>
<evidence type="ECO:0000256" key="2">
    <source>
        <dbReference type="ARBA" id="ARBA00022448"/>
    </source>
</evidence>
<feature type="transmembrane region" description="Helical" evidence="7">
    <location>
        <begin position="209"/>
        <end position="229"/>
    </location>
</feature>
<feature type="region of interest" description="Disordered" evidence="6">
    <location>
        <begin position="77"/>
        <end position="97"/>
    </location>
</feature>
<feature type="transmembrane region" description="Helical" evidence="7">
    <location>
        <begin position="477"/>
        <end position="496"/>
    </location>
</feature>
<dbReference type="PANTHER" id="PTHR23502">
    <property type="entry name" value="MAJOR FACILITATOR SUPERFAMILY"/>
    <property type="match status" value="1"/>
</dbReference>
<evidence type="ECO:0000256" key="6">
    <source>
        <dbReference type="SAM" id="MobiDB-lite"/>
    </source>
</evidence>
<evidence type="ECO:0000256" key="7">
    <source>
        <dbReference type="SAM" id="Phobius"/>
    </source>
</evidence>
<protein>
    <recommendedName>
        <fullName evidence="10">MFS general substrate transporter</fullName>
    </recommendedName>
</protein>
<feature type="region of interest" description="Disordered" evidence="6">
    <location>
        <begin position="678"/>
        <end position="698"/>
    </location>
</feature>
<dbReference type="PANTHER" id="PTHR23502:SF132">
    <property type="entry name" value="POLYAMINE TRANSPORTER 2-RELATED"/>
    <property type="match status" value="1"/>
</dbReference>
<feature type="transmembrane region" description="Helical" evidence="7">
    <location>
        <begin position="265"/>
        <end position="282"/>
    </location>
</feature>
<comment type="subcellular location">
    <subcellularLocation>
        <location evidence="1">Membrane</location>
        <topology evidence="1">Multi-pass membrane protein</topology>
    </subcellularLocation>
</comment>
<evidence type="ECO:0000256" key="4">
    <source>
        <dbReference type="ARBA" id="ARBA00022989"/>
    </source>
</evidence>
<feature type="transmembrane region" description="Helical" evidence="7">
    <location>
        <begin position="502"/>
        <end position="526"/>
    </location>
</feature>
<feature type="transmembrane region" description="Helical" evidence="7">
    <location>
        <begin position="547"/>
        <end position="567"/>
    </location>
</feature>
<dbReference type="Gene3D" id="1.20.1250.20">
    <property type="entry name" value="MFS general substrate transporter like domains"/>
    <property type="match status" value="1"/>
</dbReference>
<dbReference type="GeneID" id="37016789"/>
<keyword evidence="2" id="KW-0813">Transport</keyword>
<evidence type="ECO:0008006" key="10">
    <source>
        <dbReference type="Google" id="ProtNLM"/>
    </source>
</evidence>
<feature type="transmembrane region" description="Helical" evidence="7">
    <location>
        <begin position="387"/>
        <end position="410"/>
    </location>
</feature>
<keyword evidence="3 7" id="KW-0812">Transmembrane</keyword>
<accession>A0A316U8Z3</accession>
<dbReference type="InterPro" id="IPR036259">
    <property type="entry name" value="MFS_trans_sf"/>
</dbReference>
<evidence type="ECO:0000256" key="1">
    <source>
        <dbReference type="ARBA" id="ARBA00004141"/>
    </source>
</evidence>
<dbReference type="GO" id="GO:0005886">
    <property type="term" value="C:plasma membrane"/>
    <property type="evidence" value="ECO:0007669"/>
    <property type="project" value="TreeGrafter"/>
</dbReference>
<evidence type="ECO:0000256" key="5">
    <source>
        <dbReference type="ARBA" id="ARBA00023136"/>
    </source>
</evidence>
<proteinExistence type="predicted"/>
<keyword evidence="5 7" id="KW-0472">Membrane</keyword>
<feature type="transmembrane region" description="Helical" evidence="7">
    <location>
        <begin position="294"/>
        <end position="313"/>
    </location>
</feature>
<dbReference type="EMBL" id="KZ819331">
    <property type="protein sequence ID" value="PWN19455.1"/>
    <property type="molecule type" value="Genomic_DNA"/>
</dbReference>
<dbReference type="RefSeq" id="XP_025346615.1">
    <property type="nucleotide sequence ID" value="XM_025495055.1"/>
</dbReference>
<dbReference type="Proteomes" id="UP000245942">
    <property type="component" value="Unassembled WGS sequence"/>
</dbReference>
<evidence type="ECO:0000256" key="3">
    <source>
        <dbReference type="ARBA" id="ARBA00022692"/>
    </source>
</evidence>
<feature type="transmembrane region" description="Helical" evidence="7">
    <location>
        <begin position="169"/>
        <end position="189"/>
    </location>
</feature>
<feature type="transmembrane region" description="Helical" evidence="7">
    <location>
        <begin position="579"/>
        <end position="601"/>
    </location>
</feature>
<dbReference type="SUPFAM" id="SSF103473">
    <property type="entry name" value="MFS general substrate transporter"/>
    <property type="match status" value="1"/>
</dbReference>
<sequence>MQDQLPTRRSQSIAIGMINLQPSPGPVLLRPWLGEDSLDSSHSHQAVPHILSDDSVSSAFATEGGCALPRMGPVAFGESAAGRPSSPHSKGKTGTHDQAIEAPCTHARSALKPVPPVSTKQHEDHGLTDCHHVSVQPINLLELTPQSSHVCRDCGKEAKWTVNGSQSAILQRASLLLCLAFAVLIFQVMDAGGAHVILAHQDPLTKTALSGRIAFLVGQSIGSFIGCSLHSMGKWALLVDLALANVFATLAGTSSSYIVLDVFRGLTGVTSGIFLSLVLIDLRCLMASCIPRSIAALLLLILAAVAQIAGGWLSTLVVHSQHWHWLYWGGSVALFCNICAIVVLVRPRGRPAARPLREAQDGKSAIDPLKGTALVVWLPLTHPHLSLTTLSMAIAACIYVSILATVQFLWKLTFRFSLHRAYLTTTVCLLVSTLLALILATLLGQEQPRRTTEGLPSYDEKATRAAGCRSTLPERTLLHTAVALLVIACSLLLLALATKTTISWVATALLLVIIGTASFLAIDSGLRYVFDIYRPTCDGQGDWGRHYVAAATGSCVGTVIGACAQALMMAPLAFVKLGFSTLACVLACCAFSGAVIAAAVCRLGPGWRKKRWDTIGSHEEGHNGSTQAPRRVPLQVSAPRLQASTYPMTFRGPSLRLNEDVEELDVLKSSTLSASPASGTLYKSNRQQSPFSSSNVDLSSEISEAVGDRRQQSMDNFRSVSGYRI</sequence>
<keyword evidence="9" id="KW-1185">Reference proteome</keyword>
<evidence type="ECO:0000313" key="8">
    <source>
        <dbReference type="EMBL" id="PWN19455.1"/>
    </source>
</evidence>
<feature type="transmembrane region" description="Helical" evidence="7">
    <location>
        <begin position="422"/>
        <end position="443"/>
    </location>
</feature>
<name>A0A316U8Z3_9BASI</name>
<organism evidence="8 9">
    <name type="scientific">Pseudomicrostroma glucosiphilum</name>
    <dbReference type="NCBI Taxonomy" id="1684307"/>
    <lineage>
        <taxon>Eukaryota</taxon>
        <taxon>Fungi</taxon>
        <taxon>Dikarya</taxon>
        <taxon>Basidiomycota</taxon>
        <taxon>Ustilaginomycotina</taxon>
        <taxon>Exobasidiomycetes</taxon>
        <taxon>Microstromatales</taxon>
        <taxon>Microstromatales incertae sedis</taxon>
        <taxon>Pseudomicrostroma</taxon>
    </lineage>
</organism>
<feature type="transmembrane region" description="Helical" evidence="7">
    <location>
        <begin position="236"/>
        <end position="259"/>
    </location>
</feature>
<feature type="transmembrane region" description="Helical" evidence="7">
    <location>
        <begin position="325"/>
        <end position="345"/>
    </location>
</feature>
<dbReference type="GO" id="GO:0022857">
    <property type="term" value="F:transmembrane transporter activity"/>
    <property type="evidence" value="ECO:0007669"/>
    <property type="project" value="TreeGrafter"/>
</dbReference>
<gene>
    <name evidence="8" type="ORF">BCV69DRAFT_313710</name>
</gene>
<dbReference type="AlphaFoldDB" id="A0A316U8Z3"/>
<keyword evidence="4 7" id="KW-1133">Transmembrane helix</keyword>
<dbReference type="STRING" id="1684307.A0A316U8Z3"/>